<dbReference type="Pfam" id="PF00586">
    <property type="entry name" value="AIRS"/>
    <property type="match status" value="1"/>
</dbReference>
<dbReference type="InterPro" id="IPR006283">
    <property type="entry name" value="ThiL-like"/>
</dbReference>
<feature type="binding site" evidence="2">
    <location>
        <position position="43"/>
    </location>
    <ligand>
        <name>Mg(2+)</name>
        <dbReference type="ChEBI" id="CHEBI:18420"/>
        <label>2</label>
    </ligand>
</feature>
<evidence type="ECO:0000259" key="4">
    <source>
        <dbReference type="Pfam" id="PF02769"/>
    </source>
</evidence>
<dbReference type="PANTHER" id="PTHR30270:SF0">
    <property type="entry name" value="THIAMINE-MONOPHOSPHATE KINASE"/>
    <property type="match status" value="1"/>
</dbReference>
<keyword evidence="1 2" id="KW-0784">Thiamine biosynthesis</keyword>
<dbReference type="CDD" id="cd02194">
    <property type="entry name" value="ThiL"/>
    <property type="match status" value="1"/>
</dbReference>
<feature type="binding site" evidence="2">
    <location>
        <position position="71"/>
    </location>
    <ligand>
        <name>Mg(2+)</name>
        <dbReference type="ChEBI" id="CHEBI:18420"/>
        <label>3</label>
    </ligand>
</feature>
<dbReference type="Proteomes" id="UP001157167">
    <property type="component" value="Unassembled WGS sequence"/>
</dbReference>
<feature type="binding site" evidence="2">
    <location>
        <position position="50"/>
    </location>
    <ligand>
        <name>substrate</name>
    </ligand>
</feature>
<feature type="binding site" evidence="2">
    <location>
        <position position="258"/>
    </location>
    <ligand>
        <name>substrate</name>
    </ligand>
</feature>
<dbReference type="HAMAP" id="MF_02128">
    <property type="entry name" value="TMP_kinase"/>
    <property type="match status" value="1"/>
</dbReference>
<feature type="binding site" evidence="2">
    <location>
        <position position="41"/>
    </location>
    <ligand>
        <name>Mg(2+)</name>
        <dbReference type="ChEBI" id="CHEBI:18420"/>
        <label>4</label>
    </ligand>
</feature>
<dbReference type="GO" id="GO:0016301">
    <property type="term" value="F:kinase activity"/>
    <property type="evidence" value="ECO:0007669"/>
    <property type="project" value="UniProtKB-KW"/>
</dbReference>
<evidence type="ECO:0000256" key="2">
    <source>
        <dbReference type="HAMAP-Rule" id="MF_02128"/>
    </source>
</evidence>
<organism evidence="5 6">
    <name type="scientific">Zoogloea oryzae</name>
    <dbReference type="NCBI Taxonomy" id="310767"/>
    <lineage>
        <taxon>Bacteria</taxon>
        <taxon>Pseudomonadati</taxon>
        <taxon>Pseudomonadota</taxon>
        <taxon>Betaproteobacteria</taxon>
        <taxon>Rhodocyclales</taxon>
        <taxon>Zoogloeaceae</taxon>
        <taxon>Zoogloea</taxon>
    </lineage>
</organism>
<keyword evidence="2 5" id="KW-0418">Kinase</keyword>
<keyword evidence="2" id="KW-0547">Nucleotide-binding</keyword>
<feature type="binding site" evidence="2">
    <location>
        <position position="26"/>
    </location>
    <ligand>
        <name>Mg(2+)</name>
        <dbReference type="ChEBI" id="CHEBI:18420"/>
        <label>3</label>
    </ligand>
</feature>
<feature type="binding site" evidence="2">
    <location>
        <position position="43"/>
    </location>
    <ligand>
        <name>Mg(2+)</name>
        <dbReference type="ChEBI" id="CHEBI:18420"/>
        <label>1</label>
    </ligand>
</feature>
<feature type="binding site" evidence="2">
    <location>
        <position position="210"/>
    </location>
    <ligand>
        <name>Mg(2+)</name>
        <dbReference type="ChEBI" id="CHEBI:18420"/>
        <label>5</label>
    </ligand>
</feature>
<evidence type="ECO:0000313" key="6">
    <source>
        <dbReference type="Proteomes" id="UP001157167"/>
    </source>
</evidence>
<gene>
    <name evidence="2 5" type="primary">thiL</name>
    <name evidence="5" type="ORF">GCM10007933_18810</name>
</gene>
<dbReference type="SUPFAM" id="SSF55326">
    <property type="entry name" value="PurM N-terminal domain-like"/>
    <property type="match status" value="1"/>
</dbReference>
<dbReference type="InterPro" id="IPR016188">
    <property type="entry name" value="PurM-like_N"/>
</dbReference>
<comment type="caution">
    <text evidence="5">The sequence shown here is derived from an EMBL/GenBank/DDBJ whole genome shotgun (WGS) entry which is preliminary data.</text>
</comment>
<feature type="binding site" evidence="2">
    <location>
        <position position="71"/>
    </location>
    <ligand>
        <name>Mg(2+)</name>
        <dbReference type="ChEBI" id="CHEBI:18420"/>
        <label>2</label>
    </ligand>
</feature>
<reference evidence="6" key="1">
    <citation type="journal article" date="2019" name="Int. J. Syst. Evol. Microbiol.">
        <title>The Global Catalogue of Microorganisms (GCM) 10K type strain sequencing project: providing services to taxonomists for standard genome sequencing and annotation.</title>
        <authorList>
            <consortium name="The Broad Institute Genomics Platform"/>
            <consortium name="The Broad Institute Genome Sequencing Center for Infectious Disease"/>
            <person name="Wu L."/>
            <person name="Ma J."/>
        </authorList>
    </citation>
    <scope>NUCLEOTIDE SEQUENCE [LARGE SCALE GENOMIC DNA]</scope>
    <source>
        <strain evidence="6">NBRC 102407</strain>
    </source>
</reference>
<feature type="binding site" evidence="2">
    <location>
        <position position="315"/>
    </location>
    <ligand>
        <name>substrate</name>
    </ligand>
</feature>
<dbReference type="SUPFAM" id="SSF56042">
    <property type="entry name" value="PurM C-terminal domain-like"/>
    <property type="match status" value="1"/>
</dbReference>
<feature type="binding site" evidence="2">
    <location>
        <position position="142"/>
    </location>
    <ligand>
        <name>ATP</name>
        <dbReference type="ChEBI" id="CHEBI:30616"/>
    </ligand>
</feature>
<feature type="domain" description="PurM-like N-terminal" evidence="3">
    <location>
        <begin position="24"/>
        <end position="129"/>
    </location>
</feature>
<dbReference type="RefSeq" id="WP_284187735.1">
    <property type="nucleotide sequence ID" value="NZ_BSPX01000024.1"/>
</dbReference>
<proteinExistence type="inferred from homology"/>
<feature type="binding site" evidence="2">
    <location>
        <position position="71"/>
    </location>
    <ligand>
        <name>Mg(2+)</name>
        <dbReference type="ChEBI" id="CHEBI:18420"/>
        <label>4</label>
    </ligand>
</feature>
<dbReference type="NCBIfam" id="TIGR01379">
    <property type="entry name" value="thiL"/>
    <property type="match status" value="1"/>
</dbReference>
<feature type="binding site" evidence="2">
    <location>
        <begin position="117"/>
        <end position="118"/>
    </location>
    <ligand>
        <name>ATP</name>
        <dbReference type="ChEBI" id="CHEBI:30616"/>
    </ligand>
</feature>
<comment type="function">
    <text evidence="2">Catalyzes the ATP-dependent phosphorylation of thiamine-monophosphate (TMP) to form thiamine-pyrophosphate (TPP), the active form of vitamin B1.</text>
</comment>
<keyword evidence="2" id="KW-0460">Magnesium</keyword>
<comment type="similarity">
    <text evidence="2">Belongs to the thiamine-monophosphate kinase family.</text>
</comment>
<feature type="binding site" evidence="2">
    <location>
        <position position="207"/>
    </location>
    <ligand>
        <name>Mg(2+)</name>
        <dbReference type="ChEBI" id="CHEBI:18420"/>
        <label>3</label>
    </ligand>
</feature>
<dbReference type="Pfam" id="PF02769">
    <property type="entry name" value="AIRS_C"/>
    <property type="match status" value="1"/>
</dbReference>
<feature type="binding site" evidence="2">
    <location>
        <position position="26"/>
    </location>
    <ligand>
        <name>Mg(2+)</name>
        <dbReference type="ChEBI" id="CHEBI:18420"/>
        <label>4</label>
    </ligand>
</feature>
<dbReference type="EC" id="2.7.4.16" evidence="2"/>
<evidence type="ECO:0000259" key="3">
    <source>
        <dbReference type="Pfam" id="PF00586"/>
    </source>
</evidence>
<comment type="caution">
    <text evidence="2">Lacks conserved residue(s) required for the propagation of feature annotation.</text>
</comment>
<feature type="domain" description="PurM-like C-terminal" evidence="4">
    <location>
        <begin position="146"/>
        <end position="295"/>
    </location>
</feature>
<dbReference type="PIRSF" id="PIRSF005303">
    <property type="entry name" value="Thiam_monoph_kin"/>
    <property type="match status" value="1"/>
</dbReference>
<name>A0ABQ6FCR5_9RHOO</name>
<keyword evidence="2" id="KW-0808">Transferase</keyword>
<protein>
    <recommendedName>
        <fullName evidence="2">Thiamine-monophosphate kinase</fullName>
        <shortName evidence="2">TMP kinase</shortName>
        <shortName evidence="2">Thiamine-phosphate kinase</shortName>
        <ecNumber evidence="2">2.7.4.16</ecNumber>
    </recommendedName>
</protein>
<feature type="binding site" evidence="2">
    <location>
        <position position="42"/>
    </location>
    <ligand>
        <name>Mg(2+)</name>
        <dbReference type="ChEBI" id="CHEBI:18420"/>
        <label>1</label>
    </ligand>
</feature>
<dbReference type="EMBL" id="BSPX01000024">
    <property type="protein sequence ID" value="GLT22422.1"/>
    <property type="molecule type" value="Genomic_DNA"/>
</dbReference>
<comment type="catalytic activity">
    <reaction evidence="2">
        <text>thiamine phosphate + ATP = thiamine diphosphate + ADP</text>
        <dbReference type="Rhea" id="RHEA:15913"/>
        <dbReference type="ChEBI" id="CHEBI:30616"/>
        <dbReference type="ChEBI" id="CHEBI:37575"/>
        <dbReference type="ChEBI" id="CHEBI:58937"/>
        <dbReference type="ChEBI" id="CHEBI:456216"/>
        <dbReference type="EC" id="2.7.4.16"/>
    </reaction>
</comment>
<sequence>MPSEFALIRRHFTRPARHTDLAVGDDAALIRPAPGMQLAISTDMLVAGTHFFADTNPTDLGWKTLAVNVSDLAAMGAQPRWVVLAASLPGADEAWIEAFAGGFFACCEAFDIDAIGGDTTRGPLNLCPTIFGEVPTGAAITRSGAKPGDDLWVSGAPGRAALGLAHLRGETHLADTYRDDCLAALHRPQPRVALGLGLRGIASAMLDVSDGLLGDLDHILECSGVGAVIDEANLPLAPLVAACGDPARAFAACTGGGDDYELLFTAPPTQRAALADLSARLALPLHRIGSITPATRGLHLRDTSGTLRELAARGYDHFGNGA</sequence>
<comment type="pathway">
    <text evidence="2">Cofactor biosynthesis; thiamine diphosphate biosynthesis; thiamine diphosphate from thiamine phosphate: step 1/1.</text>
</comment>
<dbReference type="InterPro" id="IPR036921">
    <property type="entry name" value="PurM-like_N_sf"/>
</dbReference>
<keyword evidence="2" id="KW-0067">ATP-binding</keyword>
<comment type="miscellaneous">
    <text evidence="2">Reaction mechanism of ThiL seems to utilize a direct, inline transfer of the gamma-phosphate of ATP to TMP rather than a phosphorylated enzyme intermediate.</text>
</comment>
<dbReference type="Gene3D" id="3.90.650.10">
    <property type="entry name" value="PurM-like C-terminal domain"/>
    <property type="match status" value="1"/>
</dbReference>
<accession>A0ABQ6FCR5</accession>
<evidence type="ECO:0000313" key="5">
    <source>
        <dbReference type="EMBL" id="GLT22422.1"/>
    </source>
</evidence>
<dbReference type="PANTHER" id="PTHR30270">
    <property type="entry name" value="THIAMINE-MONOPHOSPHATE KINASE"/>
    <property type="match status" value="1"/>
</dbReference>
<dbReference type="InterPro" id="IPR036676">
    <property type="entry name" value="PurM-like_C_sf"/>
</dbReference>
<keyword evidence="6" id="KW-1185">Reference proteome</keyword>
<dbReference type="Gene3D" id="3.30.1330.10">
    <property type="entry name" value="PurM-like, N-terminal domain"/>
    <property type="match status" value="1"/>
</dbReference>
<keyword evidence="2" id="KW-0479">Metal-binding</keyword>
<evidence type="ECO:0000256" key="1">
    <source>
        <dbReference type="ARBA" id="ARBA00022977"/>
    </source>
</evidence>
<feature type="binding site" evidence="2">
    <location>
        <position position="118"/>
    </location>
    <ligand>
        <name>Mg(2+)</name>
        <dbReference type="ChEBI" id="CHEBI:18420"/>
        <label>1</label>
    </ligand>
</feature>
<dbReference type="InterPro" id="IPR010918">
    <property type="entry name" value="PurM-like_C_dom"/>
</dbReference>
<feature type="binding site" evidence="2">
    <location>
        <position position="209"/>
    </location>
    <ligand>
        <name>ATP</name>
        <dbReference type="ChEBI" id="CHEBI:30616"/>
    </ligand>
</feature>